<evidence type="ECO:0000256" key="1">
    <source>
        <dbReference type="ARBA" id="ARBA00022737"/>
    </source>
</evidence>
<dbReference type="InterPro" id="IPR003593">
    <property type="entry name" value="AAA+_ATPase"/>
</dbReference>
<keyword evidence="6" id="KW-0175">Coiled coil</keyword>
<dbReference type="InterPro" id="IPR032781">
    <property type="entry name" value="ABC_tran_Xtn"/>
</dbReference>
<evidence type="ECO:0000256" key="2">
    <source>
        <dbReference type="ARBA" id="ARBA00022741"/>
    </source>
</evidence>
<feature type="coiled-coil region" evidence="6">
    <location>
        <begin position="85"/>
        <end position="115"/>
    </location>
</feature>
<sequence length="635" mass="73037">MLNIHNLSVSFGGEYLFEEITFRLGAGDRVGLIGKNGAGKSTMLKILAREMEPDTGQIAADKDLKIGFLKQDIDFIEGRTVLEESYQAFEEIKRLEKKLEEINHQLAERTDYESEAYHQLMVDLNDVQHQYEIHGGYNYQGETERILQGLGFKREDFNKLTDTFSGGWRMRIELAKLLLQQNDILLLDEPTNHLDIESIIWLEGFLNNYPGAVVIVSHDKMFLDNVTNRTIEISLGRIYDFNKPYSKYLVLRQELREQQLASQKNQEKQIQQTEKLIEKFRAKASKASMAQSLIKKLDKIDRIEVDEDDNSVMTLKFPVSVVPGKVVVEAHHISKNYGNKNVLKNINLLIERDSKTAFVGQNGQGKSTLAKIIVGELSHEGTLKLGHNVQIGYFAQNQAEYLDGSKTVLDTMIDAANESNRAKVRDILGSFLFRGDEVEKYVRVLSGGERNRLALAKLMLQPFNVLVMDEPTNHLDIKSKNVLKDALKSFEGTLILVSHDRDFLQGLTNKVYEFKDHRIKEYLGDIDYYLDQRKLDDMRQVEKRDVEKQAPKESNKDSYQNQKKLKSLNNKLSNIESKISKLEKEIKAKDVELATNYEKSVAQKDFLNKYQEKKKELEKLMKDWEEVQLALEENG</sequence>
<dbReference type="GO" id="GO:0016887">
    <property type="term" value="F:ATP hydrolysis activity"/>
    <property type="evidence" value="ECO:0007669"/>
    <property type="project" value="InterPro"/>
</dbReference>
<dbReference type="Proteomes" id="UP000219193">
    <property type="component" value="Unassembled WGS sequence"/>
</dbReference>
<dbReference type="Gene3D" id="3.40.50.300">
    <property type="entry name" value="P-loop containing nucleotide triphosphate hydrolases"/>
    <property type="match status" value="2"/>
</dbReference>
<dbReference type="PROSITE" id="PS00211">
    <property type="entry name" value="ABC_TRANSPORTER_1"/>
    <property type="match status" value="2"/>
</dbReference>
<dbReference type="InterPro" id="IPR027417">
    <property type="entry name" value="P-loop_NTPase"/>
</dbReference>
<keyword evidence="1" id="KW-0677">Repeat</keyword>
<evidence type="ECO:0000313" key="9">
    <source>
        <dbReference type="Proteomes" id="UP000219193"/>
    </source>
</evidence>
<accession>A0A285X0J3</accession>
<dbReference type="InterPro" id="IPR017871">
    <property type="entry name" value="ABC_transporter-like_CS"/>
</dbReference>
<feature type="domain" description="ABC transporter" evidence="7">
    <location>
        <begin position="328"/>
        <end position="548"/>
    </location>
</feature>
<dbReference type="PROSITE" id="PS50893">
    <property type="entry name" value="ABC_TRANSPORTER_2"/>
    <property type="match status" value="2"/>
</dbReference>
<evidence type="ECO:0000313" key="8">
    <source>
        <dbReference type="EMBL" id="SOC78890.1"/>
    </source>
</evidence>
<dbReference type="PANTHER" id="PTHR42855">
    <property type="entry name" value="ABC TRANSPORTER ATP-BINDING SUBUNIT"/>
    <property type="match status" value="1"/>
</dbReference>
<dbReference type="CDD" id="cd03221">
    <property type="entry name" value="ABCF_EF-3"/>
    <property type="match status" value="2"/>
</dbReference>
<dbReference type="OrthoDB" id="1521973at2"/>
<evidence type="ECO:0000259" key="7">
    <source>
        <dbReference type="PROSITE" id="PS50893"/>
    </source>
</evidence>
<name>A0A285X0J3_9FLAO</name>
<dbReference type="InterPro" id="IPR003439">
    <property type="entry name" value="ABC_transporter-like_ATP-bd"/>
</dbReference>
<feature type="domain" description="ABC transporter" evidence="7">
    <location>
        <begin position="2"/>
        <end position="260"/>
    </location>
</feature>
<keyword evidence="9" id="KW-1185">Reference proteome</keyword>
<dbReference type="AlphaFoldDB" id="A0A285X0J3"/>
<dbReference type="InterPro" id="IPR051309">
    <property type="entry name" value="ABCF_ATPase"/>
</dbReference>
<organism evidence="8 9">
    <name type="scientific">Salinimicrobium sediminis</name>
    <dbReference type="NCBI Taxonomy" id="1343891"/>
    <lineage>
        <taxon>Bacteria</taxon>
        <taxon>Pseudomonadati</taxon>
        <taxon>Bacteroidota</taxon>
        <taxon>Flavobacteriia</taxon>
        <taxon>Flavobacteriales</taxon>
        <taxon>Flavobacteriaceae</taxon>
        <taxon>Salinimicrobium</taxon>
    </lineage>
</organism>
<keyword evidence="2" id="KW-0547">Nucleotide-binding</keyword>
<gene>
    <name evidence="8" type="ORF">SAMN06296241_0410</name>
</gene>
<dbReference type="FunFam" id="3.40.50.300:FF:000070">
    <property type="entry name" value="Putative ABC transporter ATP-binding component"/>
    <property type="match status" value="1"/>
</dbReference>
<evidence type="ECO:0000256" key="6">
    <source>
        <dbReference type="SAM" id="Coils"/>
    </source>
</evidence>
<dbReference type="GO" id="GO:0005524">
    <property type="term" value="F:ATP binding"/>
    <property type="evidence" value="ECO:0007669"/>
    <property type="project" value="UniProtKB-KW"/>
</dbReference>
<evidence type="ECO:0000256" key="5">
    <source>
        <dbReference type="ARBA" id="ARBA00074044"/>
    </source>
</evidence>
<feature type="coiled-coil region" evidence="6">
    <location>
        <begin position="565"/>
        <end position="634"/>
    </location>
</feature>
<dbReference type="FunFam" id="3.40.50.300:FF:000011">
    <property type="entry name" value="Putative ABC transporter ATP-binding component"/>
    <property type="match status" value="1"/>
</dbReference>
<protein>
    <recommendedName>
        <fullName evidence="5">Probable ATP-binding protein YbiT</fullName>
    </recommendedName>
</protein>
<dbReference type="EMBL" id="OCMF01000001">
    <property type="protein sequence ID" value="SOC78890.1"/>
    <property type="molecule type" value="Genomic_DNA"/>
</dbReference>
<keyword evidence="3 8" id="KW-0067">ATP-binding</keyword>
<reference evidence="9" key="1">
    <citation type="submission" date="2017-09" db="EMBL/GenBank/DDBJ databases">
        <authorList>
            <person name="Varghese N."/>
            <person name="Submissions S."/>
        </authorList>
    </citation>
    <scope>NUCLEOTIDE SEQUENCE [LARGE SCALE GENOMIC DNA]</scope>
    <source>
        <strain evidence="9">CGMCC 1.12641</strain>
    </source>
</reference>
<dbReference type="RefSeq" id="WP_097054680.1">
    <property type="nucleotide sequence ID" value="NZ_OCMF01000001.1"/>
</dbReference>
<dbReference type="Pfam" id="PF00005">
    <property type="entry name" value="ABC_tran"/>
    <property type="match status" value="2"/>
</dbReference>
<dbReference type="Pfam" id="PF12848">
    <property type="entry name" value="ABC_tran_Xtn"/>
    <property type="match status" value="1"/>
</dbReference>
<proteinExistence type="inferred from homology"/>
<dbReference type="PANTHER" id="PTHR42855:SF2">
    <property type="entry name" value="DRUG RESISTANCE ABC TRANSPORTER,ATP-BINDING PROTEIN"/>
    <property type="match status" value="1"/>
</dbReference>
<dbReference type="SMART" id="SM00382">
    <property type="entry name" value="AAA"/>
    <property type="match status" value="2"/>
</dbReference>
<evidence type="ECO:0000256" key="3">
    <source>
        <dbReference type="ARBA" id="ARBA00022840"/>
    </source>
</evidence>
<evidence type="ECO:0000256" key="4">
    <source>
        <dbReference type="ARBA" id="ARBA00061551"/>
    </source>
</evidence>
<comment type="similarity">
    <text evidence="4">Belongs to the ABC transporter superfamily. ABCF family. YbiT subfamily.</text>
</comment>
<dbReference type="SUPFAM" id="SSF52540">
    <property type="entry name" value="P-loop containing nucleoside triphosphate hydrolases"/>
    <property type="match status" value="2"/>
</dbReference>